<protein>
    <recommendedName>
        <fullName evidence="2">RNase H type-1 domain-containing protein</fullName>
    </recommendedName>
</protein>
<evidence type="ECO:0008006" key="2">
    <source>
        <dbReference type="Google" id="ProtNLM"/>
    </source>
</evidence>
<organism evidence="1">
    <name type="scientific">Brassica cretica</name>
    <name type="common">Mustard</name>
    <dbReference type="NCBI Taxonomy" id="69181"/>
    <lineage>
        <taxon>Eukaryota</taxon>
        <taxon>Viridiplantae</taxon>
        <taxon>Streptophyta</taxon>
        <taxon>Embryophyta</taxon>
        <taxon>Tracheophyta</taxon>
        <taxon>Spermatophyta</taxon>
        <taxon>Magnoliopsida</taxon>
        <taxon>eudicotyledons</taxon>
        <taxon>Gunneridae</taxon>
        <taxon>Pentapetalae</taxon>
        <taxon>rosids</taxon>
        <taxon>malvids</taxon>
        <taxon>Brassicales</taxon>
        <taxon>Brassicaceae</taxon>
        <taxon>Brassiceae</taxon>
        <taxon>Brassica</taxon>
    </lineage>
</organism>
<sequence length="215" mass="24201">MVGKRGVEEAIQKGWSGSDEEADLSILDRVARWNRDLLSQTFTPEDVERILKLKPTVAHEDTMVWGFEKNGRGMEEHKPTATPTGFSRTSVFLNLLHLVSMSKNLELEESSRIVFPWVLWHLWKARNGLAFENRVIDPITIARNAFEEASTWITAFSLRQEADLNTSTGDHDGGWVKPPLGFVKCNIGSSWLGSNQISGAAWILRDEKGKTLVHS</sequence>
<proteinExistence type="predicted"/>
<reference evidence="1" key="1">
    <citation type="submission" date="2019-12" db="EMBL/GenBank/DDBJ databases">
        <title>Genome sequencing and annotation of Brassica cretica.</title>
        <authorList>
            <person name="Studholme D.J."/>
            <person name="Sarris P.F."/>
        </authorList>
    </citation>
    <scope>NUCLEOTIDE SEQUENCE</scope>
    <source>
        <strain evidence="1">PFS-102/07</strain>
        <tissue evidence="1">Leaf</tissue>
    </source>
</reference>
<evidence type="ECO:0000313" key="1">
    <source>
        <dbReference type="EMBL" id="KAF2595306.1"/>
    </source>
</evidence>
<gene>
    <name evidence="1" type="ORF">F2Q70_00043466</name>
</gene>
<name>A0A8S9KPP8_BRACR</name>
<accession>A0A8S9KPP8</accession>
<dbReference type="AlphaFoldDB" id="A0A8S9KPP8"/>
<comment type="caution">
    <text evidence="1">The sequence shown here is derived from an EMBL/GenBank/DDBJ whole genome shotgun (WGS) entry which is preliminary data.</text>
</comment>
<dbReference type="EMBL" id="QGKY02000164">
    <property type="protein sequence ID" value="KAF2595306.1"/>
    <property type="molecule type" value="Genomic_DNA"/>
</dbReference>